<dbReference type="AlphaFoldDB" id="A0ABD0NQE7"/>
<sequence>VIVMEKCLWCTTALEVEGDAAIVAMLRRYCSGRLSESERNSLNEDLSCCLECVVEVPDLHKRLWEMEKARLMNLLGTTLDKELEEDDIFIIEDDHEKPVSKISPAEFHDNLCFPLFE</sequence>
<reference evidence="1 2" key="1">
    <citation type="submission" date="2024-05" db="EMBL/GenBank/DDBJ databases">
        <title>Genome sequencing and assembly of Indian major carp, Cirrhinus mrigala (Hamilton, 1822).</title>
        <authorList>
            <person name="Mohindra V."/>
            <person name="Chowdhury L.M."/>
            <person name="Lal K."/>
            <person name="Jena J.K."/>
        </authorList>
    </citation>
    <scope>NUCLEOTIDE SEQUENCE [LARGE SCALE GENOMIC DNA]</scope>
    <source>
        <strain evidence="1">CM1030</strain>
        <tissue evidence="1">Blood</tissue>
    </source>
</reference>
<feature type="non-terminal residue" evidence="1">
    <location>
        <position position="1"/>
    </location>
</feature>
<dbReference type="EMBL" id="JAMKFB020000021">
    <property type="protein sequence ID" value="KAL0163366.1"/>
    <property type="molecule type" value="Genomic_DNA"/>
</dbReference>
<keyword evidence="2" id="KW-1185">Reference proteome</keyword>
<gene>
    <name evidence="1" type="ORF">M9458_042762</name>
</gene>
<protein>
    <submittedName>
        <fullName evidence="1">Uncharacterized protein</fullName>
    </submittedName>
</protein>
<feature type="non-terminal residue" evidence="1">
    <location>
        <position position="117"/>
    </location>
</feature>
<proteinExistence type="predicted"/>
<comment type="caution">
    <text evidence="1">The sequence shown here is derived from an EMBL/GenBank/DDBJ whole genome shotgun (WGS) entry which is preliminary data.</text>
</comment>
<evidence type="ECO:0000313" key="1">
    <source>
        <dbReference type="EMBL" id="KAL0163366.1"/>
    </source>
</evidence>
<name>A0ABD0NQE7_CIRMR</name>
<dbReference type="Proteomes" id="UP001529510">
    <property type="component" value="Unassembled WGS sequence"/>
</dbReference>
<organism evidence="1 2">
    <name type="scientific">Cirrhinus mrigala</name>
    <name type="common">Mrigala</name>
    <dbReference type="NCBI Taxonomy" id="683832"/>
    <lineage>
        <taxon>Eukaryota</taxon>
        <taxon>Metazoa</taxon>
        <taxon>Chordata</taxon>
        <taxon>Craniata</taxon>
        <taxon>Vertebrata</taxon>
        <taxon>Euteleostomi</taxon>
        <taxon>Actinopterygii</taxon>
        <taxon>Neopterygii</taxon>
        <taxon>Teleostei</taxon>
        <taxon>Ostariophysi</taxon>
        <taxon>Cypriniformes</taxon>
        <taxon>Cyprinidae</taxon>
        <taxon>Labeoninae</taxon>
        <taxon>Labeonini</taxon>
        <taxon>Cirrhinus</taxon>
    </lineage>
</organism>
<accession>A0ABD0NQE7</accession>
<evidence type="ECO:0000313" key="2">
    <source>
        <dbReference type="Proteomes" id="UP001529510"/>
    </source>
</evidence>